<dbReference type="PANTHER" id="PTHR20863:SF76">
    <property type="entry name" value="CARRIER DOMAIN-CONTAINING PROTEIN"/>
    <property type="match status" value="1"/>
</dbReference>
<keyword evidence="3 7" id="KW-0597">Phosphoprotein</keyword>
<protein>
    <recommendedName>
        <fullName evidence="7 8">Acyl carrier protein</fullName>
        <shortName evidence="7">ACP</shortName>
    </recommendedName>
</protein>
<dbReference type="PROSITE" id="PS00012">
    <property type="entry name" value="PHOSPHOPANTETHEINE"/>
    <property type="match status" value="1"/>
</dbReference>
<dbReference type="PROSITE" id="PS50075">
    <property type="entry name" value="CARRIER"/>
    <property type="match status" value="1"/>
</dbReference>
<dbReference type="NCBIfam" id="NF002148">
    <property type="entry name" value="PRK00982.1-2"/>
    <property type="match status" value="1"/>
</dbReference>
<dbReference type="NCBIfam" id="TIGR00517">
    <property type="entry name" value="acyl_carrier"/>
    <property type="match status" value="1"/>
</dbReference>
<dbReference type="InterPro" id="IPR036736">
    <property type="entry name" value="ACP-like_sf"/>
</dbReference>
<keyword evidence="2 7" id="KW-0444">Lipid biosynthesis</keyword>
<evidence type="ECO:0000256" key="3">
    <source>
        <dbReference type="ARBA" id="ARBA00022553"/>
    </source>
</evidence>
<comment type="PTM">
    <text evidence="9">4'-phosphopantetheine is transferred from CoA to a specific serine of apo-ACP by acpS.</text>
</comment>
<dbReference type="SUPFAM" id="SSF47336">
    <property type="entry name" value="ACP-like"/>
    <property type="match status" value="1"/>
</dbReference>
<evidence type="ECO:0000313" key="11">
    <source>
        <dbReference type="EMBL" id="NWJ48580.1"/>
    </source>
</evidence>
<dbReference type="NCBIfam" id="NF002151">
    <property type="entry name" value="PRK00982.1-5"/>
    <property type="match status" value="1"/>
</dbReference>
<dbReference type="AlphaFoldDB" id="A0A8T7M8X9"/>
<keyword evidence="14" id="KW-1185">Reference proteome</keyword>
<organism evidence="11 13">
    <name type="scientific">Candidatus Chlorohelix allophototropha</name>
    <dbReference type="NCBI Taxonomy" id="3003348"/>
    <lineage>
        <taxon>Bacteria</taxon>
        <taxon>Bacillati</taxon>
        <taxon>Chloroflexota</taxon>
        <taxon>Chloroflexia</taxon>
        <taxon>Candidatus Chloroheliales</taxon>
        <taxon>Candidatus Chloroheliaceae</taxon>
        <taxon>Candidatus Chlorohelix</taxon>
    </lineage>
</organism>
<evidence type="ECO:0000256" key="7">
    <source>
        <dbReference type="HAMAP-Rule" id="MF_01217"/>
    </source>
</evidence>
<dbReference type="GO" id="GO:0000036">
    <property type="term" value="F:acyl carrier activity"/>
    <property type="evidence" value="ECO:0007669"/>
    <property type="project" value="UniProtKB-UniRule"/>
</dbReference>
<dbReference type="Gene3D" id="1.10.1200.10">
    <property type="entry name" value="ACP-like"/>
    <property type="match status" value="1"/>
</dbReference>
<dbReference type="RefSeq" id="WP_341470416.1">
    <property type="nucleotide sequence ID" value="NZ_CP128400.1"/>
</dbReference>
<feature type="modified residue" description="O-(pantetheine 4'-phosphoryl)serine" evidence="7">
    <location>
        <position position="40"/>
    </location>
</feature>
<evidence type="ECO:0000313" key="14">
    <source>
        <dbReference type="Proteomes" id="UP001431572"/>
    </source>
</evidence>
<evidence type="ECO:0000256" key="9">
    <source>
        <dbReference type="RuleBase" id="RU003545"/>
    </source>
</evidence>
<dbReference type="Proteomes" id="UP001431572">
    <property type="component" value="Chromosome 2"/>
</dbReference>
<dbReference type="EMBL" id="JACATZ010000003">
    <property type="protein sequence ID" value="NWJ48580.1"/>
    <property type="molecule type" value="Genomic_DNA"/>
</dbReference>
<evidence type="ECO:0000313" key="13">
    <source>
        <dbReference type="Proteomes" id="UP000521676"/>
    </source>
</evidence>
<evidence type="ECO:0000256" key="4">
    <source>
        <dbReference type="ARBA" id="ARBA00022832"/>
    </source>
</evidence>
<dbReference type="PANTHER" id="PTHR20863">
    <property type="entry name" value="ACYL CARRIER PROTEIN"/>
    <property type="match status" value="1"/>
</dbReference>
<dbReference type="GO" id="GO:0016020">
    <property type="term" value="C:membrane"/>
    <property type="evidence" value="ECO:0007669"/>
    <property type="project" value="GOC"/>
</dbReference>
<reference evidence="11 13" key="1">
    <citation type="submission" date="2020-06" db="EMBL/GenBank/DDBJ databases">
        <title>Anoxygenic phototrophic Chloroflexota member uses a Type I reaction center.</title>
        <authorList>
            <person name="Tsuji J.M."/>
            <person name="Shaw N.A."/>
            <person name="Nagashima S."/>
            <person name="Venkiteswaran J."/>
            <person name="Schiff S.L."/>
            <person name="Hanada S."/>
            <person name="Tank M."/>
            <person name="Neufeld J.D."/>
        </authorList>
    </citation>
    <scope>NUCLEOTIDE SEQUENCE [LARGE SCALE GENOMIC DNA]</scope>
    <source>
        <strain evidence="11">L227-S17</strain>
    </source>
</reference>
<evidence type="ECO:0000256" key="6">
    <source>
        <dbReference type="ARBA" id="ARBA00023160"/>
    </source>
</evidence>
<comment type="subcellular location">
    <subcellularLocation>
        <location evidence="7">Cytoplasm</location>
    </subcellularLocation>
</comment>
<proteinExistence type="inferred from homology"/>
<comment type="PTM">
    <text evidence="7">4'-phosphopantetheine is transferred from CoA to a specific serine of apo-ACP by AcpS. This modification is essential for activity because fatty acids are bound in thioester linkage to the sulfhydryl of the prosthetic group.</text>
</comment>
<feature type="domain" description="Carrier" evidence="10">
    <location>
        <begin position="5"/>
        <end position="80"/>
    </location>
</feature>
<evidence type="ECO:0000256" key="8">
    <source>
        <dbReference type="NCBIfam" id="TIGR00517"/>
    </source>
</evidence>
<comment type="function">
    <text evidence="7 9">Carrier of the growing fatty acid chain in fatty acid biosynthesis.</text>
</comment>
<evidence type="ECO:0000256" key="5">
    <source>
        <dbReference type="ARBA" id="ARBA00023098"/>
    </source>
</evidence>
<dbReference type="GO" id="GO:0000035">
    <property type="term" value="F:acyl binding"/>
    <property type="evidence" value="ECO:0007669"/>
    <property type="project" value="TreeGrafter"/>
</dbReference>
<sequence length="81" mass="8922">MAATGAIFDKLKDIIVEQLAVDAEDVTIEASFIEDLNADSLDLVELIMEIEEKFGIQVPDEVAEKIATVGDAVDYIQEHQE</sequence>
<keyword evidence="7" id="KW-0963">Cytoplasm</keyword>
<evidence type="ECO:0000256" key="2">
    <source>
        <dbReference type="ARBA" id="ARBA00022516"/>
    </source>
</evidence>
<evidence type="ECO:0000259" key="10">
    <source>
        <dbReference type="PROSITE" id="PS50075"/>
    </source>
</evidence>
<comment type="similarity">
    <text evidence="7">Belongs to the acyl carrier protein (ACP) family.</text>
</comment>
<dbReference type="Proteomes" id="UP000521676">
    <property type="component" value="Unassembled WGS sequence"/>
</dbReference>
<accession>A0A8T7M8X9</accession>
<evidence type="ECO:0000256" key="1">
    <source>
        <dbReference type="ARBA" id="ARBA00022450"/>
    </source>
</evidence>
<evidence type="ECO:0000313" key="12">
    <source>
        <dbReference type="EMBL" id="WJW68510.1"/>
    </source>
</evidence>
<keyword evidence="5 7" id="KW-0443">Lipid metabolism</keyword>
<dbReference type="InterPro" id="IPR006162">
    <property type="entry name" value="Ppantetheine_attach_site"/>
</dbReference>
<dbReference type="InterPro" id="IPR009081">
    <property type="entry name" value="PP-bd_ACP"/>
</dbReference>
<keyword evidence="1 7" id="KW-0596">Phosphopantetheine</keyword>
<comment type="pathway">
    <text evidence="7 9">Lipid metabolism; fatty acid biosynthesis.</text>
</comment>
<dbReference type="InterPro" id="IPR003231">
    <property type="entry name" value="ACP"/>
</dbReference>
<gene>
    <name evidence="7 11" type="primary">acpP</name>
    <name evidence="11" type="ORF">HXX08_22200</name>
    <name evidence="12" type="ORF">OZ401_004124</name>
</gene>
<dbReference type="GO" id="GO:0005829">
    <property type="term" value="C:cytosol"/>
    <property type="evidence" value="ECO:0007669"/>
    <property type="project" value="TreeGrafter"/>
</dbReference>
<dbReference type="GO" id="GO:0009245">
    <property type="term" value="P:lipid A biosynthetic process"/>
    <property type="evidence" value="ECO:0007669"/>
    <property type="project" value="TreeGrafter"/>
</dbReference>
<reference evidence="12" key="2">
    <citation type="journal article" date="2024" name="Nature">
        <title>Anoxygenic phototroph of the Chloroflexota uses a type I reaction centre.</title>
        <authorList>
            <person name="Tsuji J.M."/>
            <person name="Shaw N.A."/>
            <person name="Nagashima S."/>
            <person name="Venkiteswaran J.J."/>
            <person name="Schiff S.L."/>
            <person name="Watanabe T."/>
            <person name="Fukui M."/>
            <person name="Hanada S."/>
            <person name="Tank M."/>
            <person name="Neufeld J.D."/>
        </authorList>
    </citation>
    <scope>NUCLEOTIDE SEQUENCE</scope>
    <source>
        <strain evidence="12">L227-S17</strain>
    </source>
</reference>
<dbReference type="HAMAP" id="MF_01217">
    <property type="entry name" value="Acyl_carrier"/>
    <property type="match status" value="1"/>
</dbReference>
<dbReference type="EMBL" id="CP128400">
    <property type="protein sequence ID" value="WJW68510.1"/>
    <property type="molecule type" value="Genomic_DNA"/>
</dbReference>
<dbReference type="Pfam" id="PF00550">
    <property type="entry name" value="PP-binding"/>
    <property type="match status" value="1"/>
</dbReference>
<name>A0A8T7M8X9_9CHLR</name>
<keyword evidence="6 7" id="KW-0275">Fatty acid biosynthesis</keyword>
<dbReference type="NCBIfam" id="NF002150">
    <property type="entry name" value="PRK00982.1-4"/>
    <property type="match status" value="1"/>
</dbReference>
<keyword evidence="4 7" id="KW-0276">Fatty acid metabolism</keyword>